<protein>
    <submittedName>
        <fullName evidence="1">Cytochrome P450</fullName>
    </submittedName>
</protein>
<dbReference type="EMBL" id="ML208266">
    <property type="protein sequence ID" value="TFK74827.1"/>
    <property type="molecule type" value="Genomic_DNA"/>
</dbReference>
<keyword evidence="2" id="KW-1185">Reference proteome</keyword>
<evidence type="ECO:0000313" key="2">
    <source>
        <dbReference type="Proteomes" id="UP000308600"/>
    </source>
</evidence>
<proteinExistence type="predicted"/>
<evidence type="ECO:0000313" key="1">
    <source>
        <dbReference type="EMBL" id="TFK74827.1"/>
    </source>
</evidence>
<sequence>MDILYSLTATILFVYCLKLLARRKRLPLPPGPKPTWIIGNLRDMPKAKAWITFSRWSQDYQSGIIYFSLVGQGFLVVNQMKAASELLETRASNYSDRPQSTMNALMGWDFSVALMPYGDLWRSRRKVFNQHFRKDAVKTYEPIQEARIHGFLKDLLQEPGEFRNHIQILTATITTASIYGRDVHSMEDPYVKLVDEAVSMLANSMFPTALLVNAVPILKHLPAWFPGAGFKRYANKCKVLTERMQNEPLEEVKLLKDKGVAQPCLTTALLEENEASGGSQPGEETLRAVVATVYSGAADTTFSSISTAFNCLATHPDVVAKARSEIYSVVGKDRLPQLRDRPSLPYLEAVYREVMRFYPVLPFSIRRVMEDDVYDGYSIPKGTIVIGNIWGISHDPLAYDNPNDFRPERFLDATGHLNNDEKVVAFGFGRRICVGQHFASSTTWLTLACVIALFDFLPMKDDNGLDIPVRAEYTDEFIAHPKEFKCSIIPCSKEAERLIAETYNGF</sequence>
<dbReference type="Proteomes" id="UP000308600">
    <property type="component" value="Unassembled WGS sequence"/>
</dbReference>
<accession>A0ACD3BCW2</accession>
<name>A0ACD3BCW2_9AGAR</name>
<gene>
    <name evidence="1" type="ORF">BDN72DRAFT_634717</name>
</gene>
<reference evidence="1 2" key="1">
    <citation type="journal article" date="2019" name="Nat. Ecol. Evol.">
        <title>Megaphylogeny resolves global patterns of mushroom evolution.</title>
        <authorList>
            <person name="Varga T."/>
            <person name="Krizsan K."/>
            <person name="Foldi C."/>
            <person name="Dima B."/>
            <person name="Sanchez-Garcia M."/>
            <person name="Sanchez-Ramirez S."/>
            <person name="Szollosi G.J."/>
            <person name="Szarkandi J.G."/>
            <person name="Papp V."/>
            <person name="Albert L."/>
            <person name="Andreopoulos W."/>
            <person name="Angelini C."/>
            <person name="Antonin V."/>
            <person name="Barry K.W."/>
            <person name="Bougher N.L."/>
            <person name="Buchanan P."/>
            <person name="Buyck B."/>
            <person name="Bense V."/>
            <person name="Catcheside P."/>
            <person name="Chovatia M."/>
            <person name="Cooper J."/>
            <person name="Damon W."/>
            <person name="Desjardin D."/>
            <person name="Finy P."/>
            <person name="Geml J."/>
            <person name="Haridas S."/>
            <person name="Hughes K."/>
            <person name="Justo A."/>
            <person name="Karasinski D."/>
            <person name="Kautmanova I."/>
            <person name="Kiss B."/>
            <person name="Kocsube S."/>
            <person name="Kotiranta H."/>
            <person name="LaButti K.M."/>
            <person name="Lechner B.E."/>
            <person name="Liimatainen K."/>
            <person name="Lipzen A."/>
            <person name="Lukacs Z."/>
            <person name="Mihaltcheva S."/>
            <person name="Morgado L.N."/>
            <person name="Niskanen T."/>
            <person name="Noordeloos M.E."/>
            <person name="Ohm R.A."/>
            <person name="Ortiz-Santana B."/>
            <person name="Ovrebo C."/>
            <person name="Racz N."/>
            <person name="Riley R."/>
            <person name="Savchenko A."/>
            <person name="Shiryaev A."/>
            <person name="Soop K."/>
            <person name="Spirin V."/>
            <person name="Szebenyi C."/>
            <person name="Tomsovsky M."/>
            <person name="Tulloss R.E."/>
            <person name="Uehling J."/>
            <person name="Grigoriev I.V."/>
            <person name="Vagvolgyi C."/>
            <person name="Papp T."/>
            <person name="Martin F.M."/>
            <person name="Miettinen O."/>
            <person name="Hibbett D.S."/>
            <person name="Nagy L.G."/>
        </authorList>
    </citation>
    <scope>NUCLEOTIDE SEQUENCE [LARGE SCALE GENOMIC DNA]</scope>
    <source>
        <strain evidence="1 2">NL-1719</strain>
    </source>
</reference>
<organism evidence="1 2">
    <name type="scientific">Pluteus cervinus</name>
    <dbReference type="NCBI Taxonomy" id="181527"/>
    <lineage>
        <taxon>Eukaryota</taxon>
        <taxon>Fungi</taxon>
        <taxon>Dikarya</taxon>
        <taxon>Basidiomycota</taxon>
        <taxon>Agaricomycotina</taxon>
        <taxon>Agaricomycetes</taxon>
        <taxon>Agaricomycetidae</taxon>
        <taxon>Agaricales</taxon>
        <taxon>Pluteineae</taxon>
        <taxon>Pluteaceae</taxon>
        <taxon>Pluteus</taxon>
    </lineage>
</organism>